<evidence type="ECO:0000313" key="3">
    <source>
        <dbReference type="EMBL" id="AEG69508.1"/>
    </source>
</evidence>
<dbReference type="PATRIC" id="fig|1031711.3.peg.2157"/>
<sequence>MTQGFLCDNRCNDHDTDRPMTIRLKLLRKDRGWTLEVLAERAGLTKSYLSKVERGLSVPSIAVAIKLARALGVPAEDLFGEPAAGSAITVVRAGERTAAGAPDALPRYEGIATQRSGKALLPFMIYPPADFSASPFKEHEGEEMLFVHRGEVEIAFAGQTVRLAAGDAVVFDARIPHRTRSVGAEQAQALVVVSAAPADAQ</sequence>
<dbReference type="SUPFAM" id="SSF47413">
    <property type="entry name" value="lambda repressor-like DNA-binding domains"/>
    <property type="match status" value="1"/>
</dbReference>
<dbReference type="HOGENOM" id="CLU_085376_3_2_4"/>
<dbReference type="GO" id="GO:0003700">
    <property type="term" value="F:DNA-binding transcription factor activity"/>
    <property type="evidence" value="ECO:0007669"/>
    <property type="project" value="TreeGrafter"/>
</dbReference>
<dbReference type="InterPro" id="IPR001387">
    <property type="entry name" value="Cro/C1-type_HTH"/>
</dbReference>
<dbReference type="GO" id="GO:0005829">
    <property type="term" value="C:cytosol"/>
    <property type="evidence" value="ECO:0007669"/>
    <property type="project" value="TreeGrafter"/>
</dbReference>
<dbReference type="PANTHER" id="PTHR46797">
    <property type="entry name" value="HTH-TYPE TRANSCRIPTIONAL REGULATOR"/>
    <property type="match status" value="1"/>
</dbReference>
<dbReference type="Pfam" id="PF01381">
    <property type="entry name" value="HTH_3"/>
    <property type="match status" value="1"/>
</dbReference>
<dbReference type="EMBL" id="CP002819">
    <property type="protein sequence ID" value="AEG69508.1"/>
    <property type="molecule type" value="Genomic_DNA"/>
</dbReference>
<dbReference type="Gene3D" id="1.10.260.40">
    <property type="entry name" value="lambda repressor-like DNA-binding domains"/>
    <property type="match status" value="1"/>
</dbReference>
<dbReference type="InterPro" id="IPR011051">
    <property type="entry name" value="RmlC_Cupin_sf"/>
</dbReference>
<dbReference type="eggNOG" id="COG0662">
    <property type="taxonomic scope" value="Bacteria"/>
</dbReference>
<evidence type="ECO:0000313" key="4">
    <source>
        <dbReference type="Proteomes" id="UP000007953"/>
    </source>
</evidence>
<dbReference type="SMART" id="SM00530">
    <property type="entry name" value="HTH_XRE"/>
    <property type="match status" value="1"/>
</dbReference>
<dbReference type="Proteomes" id="UP000007953">
    <property type="component" value="Chromosome"/>
</dbReference>
<gene>
    <name evidence="3" type="ordered locus">RSPO_c02212</name>
</gene>
<dbReference type="PANTHER" id="PTHR46797:SF1">
    <property type="entry name" value="METHYLPHOSPHONATE SYNTHASE"/>
    <property type="match status" value="1"/>
</dbReference>
<feature type="domain" description="HTH cro/C1-type" evidence="2">
    <location>
        <begin position="24"/>
        <end position="78"/>
    </location>
</feature>
<reference evidence="3 4" key="1">
    <citation type="journal article" date="2011" name="J. Bacteriol.">
        <title>Complete genome sequence of the plant pathogen Ralstonia solanacearum strain Po82.</title>
        <authorList>
            <person name="Xu J."/>
            <person name="Zheng H.J."/>
            <person name="Liu L."/>
            <person name="Pan Z.C."/>
            <person name="Prior P."/>
            <person name="Tang B."/>
            <person name="Xu J.S."/>
            <person name="Zhang H."/>
            <person name="Tian Q."/>
            <person name="Zhang L.Q."/>
            <person name="Feng J."/>
        </authorList>
    </citation>
    <scope>NUCLEOTIDE SEQUENCE [LARGE SCALE GENOMIC DNA]</scope>
    <source>
        <strain evidence="3 4">Po82</strain>
    </source>
</reference>
<dbReference type="CDD" id="cd02209">
    <property type="entry name" value="cupin_XRE_C"/>
    <property type="match status" value="1"/>
</dbReference>
<dbReference type="KEGG" id="rsn:RSPO_c02212"/>
<keyword evidence="1" id="KW-0238">DNA-binding</keyword>
<dbReference type="eggNOG" id="COG1396">
    <property type="taxonomic scope" value="Bacteria"/>
</dbReference>
<dbReference type="CDD" id="cd00093">
    <property type="entry name" value="HTH_XRE"/>
    <property type="match status" value="1"/>
</dbReference>
<dbReference type="Gene3D" id="2.60.120.10">
    <property type="entry name" value="Jelly Rolls"/>
    <property type="match status" value="1"/>
</dbReference>
<protein>
    <submittedName>
        <fullName evidence="3">Putative transcription regulator protein</fullName>
    </submittedName>
</protein>
<accession>F6G296</accession>
<organism evidence="3 4">
    <name type="scientific">Ralstonia solanacearum (strain Po82)</name>
    <dbReference type="NCBI Taxonomy" id="1031711"/>
    <lineage>
        <taxon>Bacteria</taxon>
        <taxon>Pseudomonadati</taxon>
        <taxon>Pseudomonadota</taxon>
        <taxon>Betaproteobacteria</taxon>
        <taxon>Burkholderiales</taxon>
        <taxon>Burkholderiaceae</taxon>
        <taxon>Ralstonia</taxon>
        <taxon>Ralstonia solanacearum species complex</taxon>
    </lineage>
</organism>
<dbReference type="InterPro" id="IPR013096">
    <property type="entry name" value="Cupin_2"/>
</dbReference>
<dbReference type="InterPro" id="IPR050807">
    <property type="entry name" value="TransReg_Diox_bact_type"/>
</dbReference>
<dbReference type="InterPro" id="IPR010982">
    <property type="entry name" value="Lambda_DNA-bd_dom_sf"/>
</dbReference>
<evidence type="ECO:0000256" key="1">
    <source>
        <dbReference type="ARBA" id="ARBA00023125"/>
    </source>
</evidence>
<dbReference type="InterPro" id="IPR014710">
    <property type="entry name" value="RmlC-like_jellyroll"/>
</dbReference>
<dbReference type="Pfam" id="PF07883">
    <property type="entry name" value="Cupin_2"/>
    <property type="match status" value="1"/>
</dbReference>
<name>F6G296_RALS8</name>
<dbReference type="GO" id="GO:0003677">
    <property type="term" value="F:DNA binding"/>
    <property type="evidence" value="ECO:0007669"/>
    <property type="project" value="UniProtKB-KW"/>
</dbReference>
<dbReference type="SUPFAM" id="SSF51182">
    <property type="entry name" value="RmlC-like cupins"/>
    <property type="match status" value="1"/>
</dbReference>
<dbReference type="PROSITE" id="PS50943">
    <property type="entry name" value="HTH_CROC1"/>
    <property type="match status" value="1"/>
</dbReference>
<dbReference type="AlphaFoldDB" id="F6G296"/>
<evidence type="ECO:0000259" key="2">
    <source>
        <dbReference type="PROSITE" id="PS50943"/>
    </source>
</evidence>
<proteinExistence type="predicted"/>